<name>A0A7W7Q0P0_9PSEU</name>
<dbReference type="AlphaFoldDB" id="A0A7W7Q0P0"/>
<evidence type="ECO:0000313" key="2">
    <source>
        <dbReference type="Proteomes" id="UP000520767"/>
    </source>
</evidence>
<evidence type="ECO:0000313" key="1">
    <source>
        <dbReference type="EMBL" id="MBB4904822.1"/>
    </source>
</evidence>
<keyword evidence="2" id="KW-1185">Reference proteome</keyword>
<protein>
    <submittedName>
        <fullName evidence="1">Uncharacterized protein</fullName>
    </submittedName>
</protein>
<organism evidence="1 2">
    <name type="scientific">Actinophytocola algeriensis</name>
    <dbReference type="NCBI Taxonomy" id="1768010"/>
    <lineage>
        <taxon>Bacteria</taxon>
        <taxon>Bacillati</taxon>
        <taxon>Actinomycetota</taxon>
        <taxon>Actinomycetes</taxon>
        <taxon>Pseudonocardiales</taxon>
        <taxon>Pseudonocardiaceae</taxon>
    </lineage>
</organism>
<comment type="caution">
    <text evidence="1">The sequence shown here is derived from an EMBL/GenBank/DDBJ whole genome shotgun (WGS) entry which is preliminary data.</text>
</comment>
<dbReference type="EMBL" id="JACHJQ010000001">
    <property type="protein sequence ID" value="MBB4904822.1"/>
    <property type="molecule type" value="Genomic_DNA"/>
</dbReference>
<gene>
    <name evidence="1" type="ORF">FHR82_001032</name>
</gene>
<dbReference type="RefSeq" id="WP_184809021.1">
    <property type="nucleotide sequence ID" value="NZ_JACHJQ010000001.1"/>
</dbReference>
<accession>A0A7W7Q0P0</accession>
<sequence length="132" mass="13684">MTVPEGAQLSDDGNYWWDGTDWQPTGNAATGDVGGGIADALAQQGIAIAPEAADAGYIQQIALHVNSWYEGLDENSRAIVDALSRQGADLLLADPEVGVVSEGDPLITAFSANGMTLHESLSATNQALEQTA</sequence>
<proteinExistence type="predicted"/>
<reference evidence="1 2" key="1">
    <citation type="submission" date="2020-08" db="EMBL/GenBank/DDBJ databases">
        <title>Genomic Encyclopedia of Type Strains, Phase III (KMG-III): the genomes of soil and plant-associated and newly described type strains.</title>
        <authorList>
            <person name="Whitman W."/>
        </authorList>
    </citation>
    <scope>NUCLEOTIDE SEQUENCE [LARGE SCALE GENOMIC DNA]</scope>
    <source>
        <strain evidence="1 2">CECT 8960</strain>
    </source>
</reference>
<dbReference type="Proteomes" id="UP000520767">
    <property type="component" value="Unassembled WGS sequence"/>
</dbReference>